<keyword evidence="4 6" id="KW-0472">Membrane</keyword>
<evidence type="ECO:0000256" key="4">
    <source>
        <dbReference type="ARBA" id="ARBA00023136"/>
    </source>
</evidence>
<name>A0AAV9PG57_9PEZI</name>
<gene>
    <name evidence="8" type="ORF">LTR77_004602</name>
</gene>
<evidence type="ECO:0000313" key="9">
    <source>
        <dbReference type="Proteomes" id="UP001337655"/>
    </source>
</evidence>
<reference evidence="8 9" key="1">
    <citation type="submission" date="2023-08" db="EMBL/GenBank/DDBJ databases">
        <title>Black Yeasts Isolated from many extreme environments.</title>
        <authorList>
            <person name="Coleine C."/>
            <person name="Stajich J.E."/>
            <person name="Selbmann L."/>
        </authorList>
    </citation>
    <scope>NUCLEOTIDE SEQUENCE [LARGE SCALE GENOMIC DNA]</scope>
    <source>
        <strain evidence="8 9">CCFEE 5935</strain>
    </source>
</reference>
<evidence type="ECO:0000259" key="7">
    <source>
        <dbReference type="Pfam" id="PF20684"/>
    </source>
</evidence>
<dbReference type="InterPro" id="IPR049326">
    <property type="entry name" value="Rhodopsin_dom_fungi"/>
</dbReference>
<proteinExistence type="inferred from homology"/>
<feature type="transmembrane region" description="Helical" evidence="6">
    <location>
        <begin position="21"/>
        <end position="42"/>
    </location>
</feature>
<feature type="transmembrane region" description="Helical" evidence="6">
    <location>
        <begin position="106"/>
        <end position="126"/>
    </location>
</feature>
<keyword evidence="3 6" id="KW-1133">Transmembrane helix</keyword>
<accession>A0AAV9PG57</accession>
<comment type="caution">
    <text evidence="8">The sequence shown here is derived from an EMBL/GenBank/DDBJ whole genome shotgun (WGS) entry which is preliminary data.</text>
</comment>
<feature type="domain" description="Rhodopsin" evidence="7">
    <location>
        <begin position="1"/>
        <end position="171"/>
    </location>
</feature>
<dbReference type="AlphaFoldDB" id="A0AAV9PG57"/>
<keyword evidence="9" id="KW-1185">Reference proteome</keyword>
<keyword evidence="2 6" id="KW-0812">Transmembrane</keyword>
<dbReference type="InterPro" id="IPR052337">
    <property type="entry name" value="SAT4-like"/>
</dbReference>
<organism evidence="8 9">
    <name type="scientific">Saxophila tyrrhenica</name>
    <dbReference type="NCBI Taxonomy" id="1690608"/>
    <lineage>
        <taxon>Eukaryota</taxon>
        <taxon>Fungi</taxon>
        <taxon>Dikarya</taxon>
        <taxon>Ascomycota</taxon>
        <taxon>Pezizomycotina</taxon>
        <taxon>Dothideomycetes</taxon>
        <taxon>Dothideomycetidae</taxon>
        <taxon>Mycosphaerellales</taxon>
        <taxon>Extremaceae</taxon>
        <taxon>Saxophila</taxon>
    </lineage>
</organism>
<evidence type="ECO:0000256" key="3">
    <source>
        <dbReference type="ARBA" id="ARBA00022989"/>
    </source>
</evidence>
<dbReference type="EMBL" id="JAVRRT010000006">
    <property type="protein sequence ID" value="KAK5171457.1"/>
    <property type="molecule type" value="Genomic_DNA"/>
</dbReference>
<evidence type="ECO:0000313" key="8">
    <source>
        <dbReference type="EMBL" id="KAK5171457.1"/>
    </source>
</evidence>
<feature type="transmembrane region" description="Helical" evidence="6">
    <location>
        <begin position="146"/>
        <end position="167"/>
    </location>
</feature>
<dbReference type="PANTHER" id="PTHR33048">
    <property type="entry name" value="PTH11-LIKE INTEGRAL MEMBRANE PROTEIN (AFU_ORTHOLOGUE AFUA_5G11245)"/>
    <property type="match status" value="1"/>
</dbReference>
<evidence type="ECO:0000256" key="1">
    <source>
        <dbReference type="ARBA" id="ARBA00004141"/>
    </source>
</evidence>
<dbReference type="GO" id="GO:0016020">
    <property type="term" value="C:membrane"/>
    <property type="evidence" value="ECO:0007669"/>
    <property type="project" value="UniProtKB-SubCell"/>
</dbReference>
<evidence type="ECO:0000256" key="2">
    <source>
        <dbReference type="ARBA" id="ARBA00022692"/>
    </source>
</evidence>
<feature type="transmembrane region" description="Helical" evidence="6">
    <location>
        <begin position="74"/>
        <end position="94"/>
    </location>
</feature>
<dbReference type="RefSeq" id="XP_064660485.1">
    <property type="nucleotide sequence ID" value="XM_064801855.1"/>
</dbReference>
<sequence>MFTKVAIVLLYLRIFPSSVTTWFRTACYTIIGVCIACTIGVLPTVAFECSPISGAYLRWDGETETKCLNTTAQVVSMAAVNILLDLVVFILPIPKIIKLNISANKKVGICFTFLVGLFVTAVSAVRLEKLYNHADTTNPTWDLNPIAIWSQAEVNVGIVCACMPSFARLIKQFWNATIGSLASKVTEITSGRRSQRQNVDGQIEMNGERFQLPADSLAKTMETSVFSRKMDSTDELELMGKSSHSMVEDGYHHKYVRDW</sequence>
<evidence type="ECO:0000256" key="6">
    <source>
        <dbReference type="SAM" id="Phobius"/>
    </source>
</evidence>
<evidence type="ECO:0000256" key="5">
    <source>
        <dbReference type="ARBA" id="ARBA00038359"/>
    </source>
</evidence>
<dbReference type="GeneID" id="89925947"/>
<dbReference type="PANTHER" id="PTHR33048:SF160">
    <property type="entry name" value="SAT4 FAMILY MEMBRANE PROTEIN"/>
    <property type="match status" value="1"/>
</dbReference>
<dbReference type="Pfam" id="PF20684">
    <property type="entry name" value="Fung_rhodopsin"/>
    <property type="match status" value="1"/>
</dbReference>
<comment type="subcellular location">
    <subcellularLocation>
        <location evidence="1">Membrane</location>
        <topology evidence="1">Multi-pass membrane protein</topology>
    </subcellularLocation>
</comment>
<dbReference type="Proteomes" id="UP001337655">
    <property type="component" value="Unassembled WGS sequence"/>
</dbReference>
<comment type="similarity">
    <text evidence="5">Belongs to the SAT4 family.</text>
</comment>
<protein>
    <recommendedName>
        <fullName evidence="7">Rhodopsin domain-containing protein</fullName>
    </recommendedName>
</protein>